<keyword evidence="5" id="KW-0268">Exocytosis</keyword>
<dbReference type="InterPro" id="IPR042561">
    <property type="entry name" value="Exo84_C_1"/>
</dbReference>
<dbReference type="InterPro" id="IPR032403">
    <property type="entry name" value="Exo84_C"/>
</dbReference>
<dbReference type="PANTHER" id="PTHR21426:SF12">
    <property type="entry name" value="EXOCYST COMPLEX COMPONENT 8"/>
    <property type="match status" value="1"/>
</dbReference>
<name>A0AAX4H6F6_9ASCO</name>
<dbReference type="GO" id="GO:0006893">
    <property type="term" value="P:Golgi to plasma membrane transport"/>
    <property type="evidence" value="ECO:0007669"/>
    <property type="project" value="TreeGrafter"/>
</dbReference>
<dbReference type="Pfam" id="PF16528">
    <property type="entry name" value="Exo84_C"/>
    <property type="match status" value="1"/>
</dbReference>
<evidence type="ECO:0000256" key="2">
    <source>
        <dbReference type="ARBA" id="ARBA00007210"/>
    </source>
</evidence>
<dbReference type="KEGG" id="asau:88172125"/>
<feature type="compositionally biased region" description="Basic residues" evidence="8">
    <location>
        <begin position="1"/>
        <end position="10"/>
    </location>
</feature>
<dbReference type="RefSeq" id="XP_062876197.1">
    <property type="nucleotide sequence ID" value="XM_063020127.1"/>
</dbReference>
<comment type="subcellular location">
    <subcellularLocation>
        <location evidence="1">Cytoplasmic vesicle</location>
        <location evidence="1">Secretory vesicle</location>
    </subcellularLocation>
</comment>
<evidence type="ECO:0000313" key="10">
    <source>
        <dbReference type="EMBL" id="WPK23811.1"/>
    </source>
</evidence>
<dbReference type="GO" id="GO:0006887">
    <property type="term" value="P:exocytosis"/>
    <property type="evidence" value="ECO:0007669"/>
    <property type="project" value="UniProtKB-KW"/>
</dbReference>
<evidence type="ECO:0000256" key="7">
    <source>
        <dbReference type="SAM" id="Coils"/>
    </source>
</evidence>
<keyword evidence="7" id="KW-0175">Coiled coil</keyword>
<feature type="compositionally biased region" description="Polar residues" evidence="8">
    <location>
        <begin position="14"/>
        <end position="24"/>
    </location>
</feature>
<evidence type="ECO:0000256" key="4">
    <source>
        <dbReference type="ARBA" id="ARBA00022448"/>
    </source>
</evidence>
<sequence length="746" mass="84136">MDYKTNRKSKAPWQLNQGLNSRAAPSQLDPADHSEPNQDQYQNTPSATLINRKHNRRLSIHASAVAPPINTFDTSGLPPLPPSALAINRNNTDNSDLVLLRSHAVRDKQEDDIVAMITHELRDKDSVAIDEFHKSLLLQKKKVENDIKEKINQNQKNILQLTDNLQATQQELLLLRELTKALYSTISDFTDAAERRLELELAEPDPMLQQLGRSSFGSDSSKKKRDRSSVMVLQKMWVTELQLLYKHVEGAQQVVQTIPGRHILGESGRWHEINVGNWKPLKAVHLFLLNDMILVASRKQTTDKNGKTLQLVHHWPLHMVEISQVQLPATAEVPGQKTYVISLSANSSRYYFQTDRSDHYDKILRAYNKGKLEVEQAQRLVEEDRGKNGTDVGQNGNGSMLNLGEEGLDKRQLRDSLRNSGYLDSPPLGSTEDLNFNRRSGSHRNSADILLKDLSVRVHTRNRSHDFMNSERRATDSKSATALFQELKANEDKLDEVDVNLAHNDNTGAVGLIRHIENKLGGIVERIPGVKEGENQIDELRLLVDVIRLKINNRKLKIQQGLFFDLHENIATLSLLKIAVIIELYLSFDKLGEGISALLSAWSTYLSRTVGRLVSTAHGSTRVDIVNYLTNLVIVHVLIVKKAMQVHKSCVEPMFAGYESETVDSSGFVTWCISKVGQLAELVKKHASGSLLVEDNGIWKAKDPQYYHELVRIMELQLDILKQEGLNVDYLFTDILHCSPLTNVAL</sequence>
<feature type="domain" description="Exocyst component Exo84 C-terminal" evidence="9">
    <location>
        <begin position="491"/>
        <end position="728"/>
    </location>
</feature>
<dbReference type="Proteomes" id="UP001338582">
    <property type="component" value="Chromosome 1"/>
</dbReference>
<evidence type="ECO:0000313" key="11">
    <source>
        <dbReference type="Proteomes" id="UP001338582"/>
    </source>
</evidence>
<comment type="similarity">
    <text evidence="2">Belongs to the EXO84 family.</text>
</comment>
<dbReference type="SUPFAM" id="SSF74788">
    <property type="entry name" value="Cullin repeat-like"/>
    <property type="match status" value="1"/>
</dbReference>
<protein>
    <recommendedName>
        <fullName evidence="3">Exocyst complex component EXO84</fullName>
    </recommendedName>
</protein>
<dbReference type="GO" id="GO:0030133">
    <property type="term" value="C:transport vesicle"/>
    <property type="evidence" value="ECO:0007669"/>
    <property type="project" value="UniProtKB-SubCell"/>
</dbReference>
<accession>A0AAX4H6F6</accession>
<keyword evidence="11" id="KW-1185">Reference proteome</keyword>
<feature type="region of interest" description="Disordered" evidence="8">
    <location>
        <begin position="418"/>
        <end position="442"/>
    </location>
</feature>
<evidence type="ECO:0000256" key="5">
    <source>
        <dbReference type="ARBA" id="ARBA00022483"/>
    </source>
</evidence>
<evidence type="ECO:0000256" key="1">
    <source>
        <dbReference type="ARBA" id="ARBA00004398"/>
    </source>
</evidence>
<dbReference type="Gene3D" id="1.20.58.1210">
    <property type="entry name" value="Exo84p, N-terminal helical domain"/>
    <property type="match status" value="1"/>
</dbReference>
<organism evidence="10 11">
    <name type="scientific">Australozyma saopauloensis</name>
    <dbReference type="NCBI Taxonomy" id="291208"/>
    <lineage>
        <taxon>Eukaryota</taxon>
        <taxon>Fungi</taxon>
        <taxon>Dikarya</taxon>
        <taxon>Ascomycota</taxon>
        <taxon>Saccharomycotina</taxon>
        <taxon>Pichiomycetes</taxon>
        <taxon>Metschnikowiaceae</taxon>
        <taxon>Australozyma</taxon>
    </lineage>
</organism>
<dbReference type="GeneID" id="88172125"/>
<evidence type="ECO:0000256" key="8">
    <source>
        <dbReference type="SAM" id="MobiDB-lite"/>
    </source>
</evidence>
<feature type="region of interest" description="Disordered" evidence="8">
    <location>
        <begin position="1"/>
        <end position="44"/>
    </location>
</feature>
<keyword evidence="6" id="KW-0653">Protein transport</keyword>
<feature type="coiled-coil region" evidence="7">
    <location>
        <begin position="133"/>
        <end position="178"/>
    </location>
</feature>
<dbReference type="PANTHER" id="PTHR21426">
    <property type="entry name" value="EXOCYST COMPLEX COMPONENT 8"/>
    <property type="match status" value="1"/>
</dbReference>
<keyword evidence="4" id="KW-0813">Transport</keyword>
<reference evidence="10 11" key="1">
    <citation type="submission" date="2023-10" db="EMBL/GenBank/DDBJ databases">
        <title>Draft Genome Sequence of Candida saopaulonensis from a very Premature Infant with Sepsis.</title>
        <authorList>
            <person name="Ning Y."/>
            <person name="Dai R."/>
            <person name="Xiao M."/>
            <person name="Xu Y."/>
            <person name="Yan Q."/>
            <person name="Zhang L."/>
        </authorList>
    </citation>
    <scope>NUCLEOTIDE SEQUENCE [LARGE SCALE GENOMIC DNA]</scope>
    <source>
        <strain evidence="10 11">19XY460</strain>
    </source>
</reference>
<dbReference type="InterPro" id="IPR011993">
    <property type="entry name" value="PH-like_dom_sf"/>
</dbReference>
<dbReference type="AlphaFoldDB" id="A0AAX4H6F6"/>
<dbReference type="InterPro" id="IPR016159">
    <property type="entry name" value="Cullin_repeat-like_dom_sf"/>
</dbReference>
<evidence type="ECO:0000256" key="6">
    <source>
        <dbReference type="ARBA" id="ARBA00022927"/>
    </source>
</evidence>
<evidence type="ECO:0000256" key="3">
    <source>
        <dbReference type="ARBA" id="ARBA00021269"/>
    </source>
</evidence>
<dbReference type="SUPFAM" id="SSF50729">
    <property type="entry name" value="PH domain-like"/>
    <property type="match status" value="1"/>
</dbReference>
<dbReference type="Gene3D" id="2.30.29.30">
    <property type="entry name" value="Pleckstrin-homology domain (PH domain)/Phosphotyrosine-binding domain (PTB)"/>
    <property type="match status" value="1"/>
</dbReference>
<dbReference type="GO" id="GO:0015031">
    <property type="term" value="P:protein transport"/>
    <property type="evidence" value="ECO:0007669"/>
    <property type="project" value="UniProtKB-KW"/>
</dbReference>
<proteinExistence type="inferred from homology"/>
<dbReference type="GO" id="GO:0000145">
    <property type="term" value="C:exocyst"/>
    <property type="evidence" value="ECO:0007669"/>
    <property type="project" value="InterPro"/>
</dbReference>
<dbReference type="InterPro" id="IPR042560">
    <property type="entry name" value="Exo84_C_2"/>
</dbReference>
<feature type="region of interest" description="Disordered" evidence="8">
    <location>
        <begin position="381"/>
        <end position="403"/>
    </location>
</feature>
<dbReference type="InterPro" id="IPR033961">
    <property type="entry name" value="Exo84"/>
</dbReference>
<dbReference type="Gene3D" id="1.20.58.1220">
    <property type="entry name" value="Exo84p, C-terminal helical domain"/>
    <property type="match status" value="1"/>
</dbReference>
<dbReference type="EMBL" id="CP138894">
    <property type="protein sequence ID" value="WPK23811.1"/>
    <property type="molecule type" value="Genomic_DNA"/>
</dbReference>
<feature type="compositionally biased region" description="Polar residues" evidence="8">
    <location>
        <begin position="391"/>
        <end position="400"/>
    </location>
</feature>
<evidence type="ECO:0000259" key="9">
    <source>
        <dbReference type="Pfam" id="PF16528"/>
    </source>
</evidence>
<dbReference type="Pfam" id="PF25345">
    <property type="entry name" value="PH_EXO84"/>
    <property type="match status" value="1"/>
</dbReference>
<gene>
    <name evidence="10" type="ORF">PUMCH_001057</name>
</gene>